<dbReference type="GO" id="GO:0005737">
    <property type="term" value="C:cytoplasm"/>
    <property type="evidence" value="ECO:0007669"/>
    <property type="project" value="UniProtKB-SubCell"/>
</dbReference>
<accession>A0A2P8HHV0</accession>
<dbReference type="SUPFAM" id="SSF159800">
    <property type="entry name" value="PrpR receptor domain-like"/>
    <property type="match status" value="1"/>
</dbReference>
<feature type="domain" description="Sigma-54 factor interaction" evidence="12">
    <location>
        <begin position="447"/>
        <end position="511"/>
    </location>
</feature>
<dbReference type="Gene3D" id="3.40.50.10660">
    <property type="entry name" value="PrpR receptor domain-like"/>
    <property type="match status" value="1"/>
</dbReference>
<evidence type="ECO:0000256" key="8">
    <source>
        <dbReference type="ARBA" id="ARBA00023015"/>
    </source>
</evidence>
<keyword evidence="6" id="KW-0067">ATP-binding</keyword>
<evidence type="ECO:0000313" key="13">
    <source>
        <dbReference type="EMBL" id="PSL45806.1"/>
    </source>
</evidence>
<dbReference type="RefSeq" id="WP_106588484.1">
    <property type="nucleotide sequence ID" value="NZ_PYAV01000006.1"/>
</dbReference>
<dbReference type="Gene3D" id="3.40.50.2300">
    <property type="match status" value="1"/>
</dbReference>
<dbReference type="InterPro" id="IPR002078">
    <property type="entry name" value="Sigma_54_int"/>
</dbReference>
<comment type="caution">
    <text evidence="13">The sequence shown here is derived from an EMBL/GenBank/DDBJ whole genome shotgun (WGS) entry which is preliminary data.</text>
</comment>
<dbReference type="Proteomes" id="UP000242310">
    <property type="component" value="Unassembled WGS sequence"/>
</dbReference>
<evidence type="ECO:0000256" key="2">
    <source>
        <dbReference type="ARBA" id="ARBA00022490"/>
    </source>
</evidence>
<dbReference type="PRINTS" id="PR01590">
    <property type="entry name" value="HTHFIS"/>
</dbReference>
<keyword evidence="5" id="KW-0547">Nucleotide-binding</keyword>
<evidence type="ECO:0000256" key="5">
    <source>
        <dbReference type="ARBA" id="ARBA00022741"/>
    </source>
</evidence>
<evidence type="ECO:0000256" key="10">
    <source>
        <dbReference type="ARBA" id="ARBA00023159"/>
    </source>
</evidence>
<keyword evidence="7" id="KW-0902">Two-component regulatory system</keyword>
<evidence type="ECO:0000256" key="1">
    <source>
        <dbReference type="ARBA" id="ARBA00004496"/>
    </source>
</evidence>
<dbReference type="SUPFAM" id="SSF46689">
    <property type="entry name" value="Homeodomain-like"/>
    <property type="match status" value="1"/>
</dbReference>
<sequence length="578" mass="65160">MEIKVGVLAPYRGLKETVDRVASSWSSLHVEVVIADLTDAIQPALTLEKSGCQVLISRGGTASIIREHVTVPVVEIDVSGYDILRTLYLVKDSKETMELIGFPNVCHGLSEVSNLLETYIPYQTINRPQEVESAVISAANRGVQVVIGDTVTIKTAERFGLQGVMITSGQESVNQSFVQSYEMACEVRKQQKINESYENLLTKLVESVVIFEEDGRVLFANKSFRAFFLEGNDCVGSDLPKEVPKLKDCYSEVVSHEYIQTMLTVENQHFHVEGECLGEGIRQQYYLKLSNESRYAIEQPGLSVQPLRTELNSFSQLSLTDERIATVVEKAKEATGKVRLFLLQGEHGTGKRSFAAALHNHVKGYPENQWHVRLTAELDDFMCQRLIFMIKNTGGTFYIEGWEGLSRELAEKIVGAAQFGPSYCILAFHNYSRVPLWVWSYLGPQATLFLPPLRDRTNFLTDYIRSFIANFNTLYGKQIVGVDSEVLDKWWQSKWPGNLNELKDLVKQGVEKAESSFIKLDDLSEKGSSSSLPVDLSNTLAEIEKEVIERVLEEEEFNQSKTAKRLGINRSTLWRKLK</sequence>
<dbReference type="Gene3D" id="1.10.10.60">
    <property type="entry name" value="Homeodomain-like"/>
    <property type="match status" value="1"/>
</dbReference>
<dbReference type="InterPro" id="IPR002197">
    <property type="entry name" value="HTH_Fis"/>
</dbReference>
<protein>
    <submittedName>
        <fullName evidence="13">Regulatory Fis family protein</fullName>
    </submittedName>
</protein>
<organism evidence="13 14">
    <name type="scientific">Salsuginibacillus halophilus</name>
    <dbReference type="NCBI Taxonomy" id="517424"/>
    <lineage>
        <taxon>Bacteria</taxon>
        <taxon>Bacillati</taxon>
        <taxon>Bacillota</taxon>
        <taxon>Bacilli</taxon>
        <taxon>Bacillales</taxon>
        <taxon>Bacillaceae</taxon>
        <taxon>Salsuginibacillus</taxon>
    </lineage>
</organism>
<keyword evidence="11" id="KW-0804">Transcription</keyword>
<keyword evidence="14" id="KW-1185">Reference proteome</keyword>
<dbReference type="GO" id="GO:0043565">
    <property type="term" value="F:sequence-specific DNA binding"/>
    <property type="evidence" value="ECO:0007669"/>
    <property type="project" value="InterPro"/>
</dbReference>
<dbReference type="Gene3D" id="3.40.50.300">
    <property type="entry name" value="P-loop containing nucleotide triphosphate hydrolases"/>
    <property type="match status" value="1"/>
</dbReference>
<dbReference type="PROSITE" id="PS50045">
    <property type="entry name" value="SIGMA54_INTERACT_4"/>
    <property type="match status" value="1"/>
</dbReference>
<comment type="subcellular location">
    <subcellularLocation>
        <location evidence="1">Cytoplasm</location>
    </subcellularLocation>
</comment>
<reference evidence="13 14" key="1">
    <citation type="submission" date="2018-03" db="EMBL/GenBank/DDBJ databases">
        <title>Genomic Encyclopedia of Type Strains, Phase III (KMG-III): the genomes of soil and plant-associated and newly described type strains.</title>
        <authorList>
            <person name="Whitman W."/>
        </authorList>
    </citation>
    <scope>NUCLEOTIDE SEQUENCE [LARGE SCALE GENOMIC DNA]</scope>
    <source>
        <strain evidence="13 14">CGMCC 1.07653</strain>
    </source>
</reference>
<proteinExistence type="predicted"/>
<dbReference type="AlphaFoldDB" id="A0A2P8HHV0"/>
<keyword evidence="3" id="KW-0678">Repressor</keyword>
<keyword evidence="8" id="KW-0805">Transcription regulation</keyword>
<evidence type="ECO:0000259" key="12">
    <source>
        <dbReference type="PROSITE" id="PS50045"/>
    </source>
</evidence>
<dbReference type="Pfam" id="PF06506">
    <property type="entry name" value="PrpR_N"/>
    <property type="match status" value="1"/>
</dbReference>
<evidence type="ECO:0000256" key="6">
    <source>
        <dbReference type="ARBA" id="ARBA00022840"/>
    </source>
</evidence>
<keyword evidence="4" id="KW-0597">Phosphoprotein</keyword>
<dbReference type="InterPro" id="IPR058031">
    <property type="entry name" value="AAA_lid_NorR"/>
</dbReference>
<dbReference type="Pfam" id="PF25601">
    <property type="entry name" value="AAA_lid_14"/>
    <property type="match status" value="1"/>
</dbReference>
<dbReference type="InterPro" id="IPR027417">
    <property type="entry name" value="P-loop_NTPase"/>
</dbReference>
<evidence type="ECO:0000256" key="11">
    <source>
        <dbReference type="ARBA" id="ARBA00023163"/>
    </source>
</evidence>
<dbReference type="PANTHER" id="PTHR32071">
    <property type="entry name" value="TRANSCRIPTIONAL REGULATORY PROTEIN"/>
    <property type="match status" value="1"/>
</dbReference>
<evidence type="ECO:0000256" key="9">
    <source>
        <dbReference type="ARBA" id="ARBA00023125"/>
    </source>
</evidence>
<evidence type="ECO:0000256" key="4">
    <source>
        <dbReference type="ARBA" id="ARBA00022553"/>
    </source>
</evidence>
<dbReference type="GO" id="GO:0005524">
    <property type="term" value="F:ATP binding"/>
    <property type="evidence" value="ECO:0007669"/>
    <property type="project" value="UniProtKB-KW"/>
</dbReference>
<dbReference type="InterPro" id="IPR010524">
    <property type="entry name" value="Sig_transdc_resp-reg_PrpR_N"/>
</dbReference>
<dbReference type="PANTHER" id="PTHR32071:SF95">
    <property type="entry name" value="DNA-BINDING TRANSCRIPTIONAL REGULATOR NTRC"/>
    <property type="match status" value="1"/>
</dbReference>
<dbReference type="GO" id="GO:0006355">
    <property type="term" value="P:regulation of DNA-templated transcription"/>
    <property type="evidence" value="ECO:0007669"/>
    <property type="project" value="InterPro"/>
</dbReference>
<name>A0A2P8HHV0_9BACI</name>
<keyword evidence="2" id="KW-0963">Cytoplasm</keyword>
<keyword evidence="9" id="KW-0238">DNA-binding</keyword>
<evidence type="ECO:0000313" key="14">
    <source>
        <dbReference type="Proteomes" id="UP000242310"/>
    </source>
</evidence>
<dbReference type="SUPFAM" id="SSF52540">
    <property type="entry name" value="P-loop containing nucleoside triphosphate hydrolases"/>
    <property type="match status" value="1"/>
</dbReference>
<keyword evidence="10" id="KW-0010">Activator</keyword>
<evidence type="ECO:0000256" key="3">
    <source>
        <dbReference type="ARBA" id="ARBA00022491"/>
    </source>
</evidence>
<gene>
    <name evidence="13" type="ORF">B0H94_10661</name>
</gene>
<dbReference type="EMBL" id="PYAV01000006">
    <property type="protein sequence ID" value="PSL45806.1"/>
    <property type="molecule type" value="Genomic_DNA"/>
</dbReference>
<dbReference type="Gene3D" id="1.10.8.60">
    <property type="match status" value="1"/>
</dbReference>
<dbReference type="Pfam" id="PF02954">
    <property type="entry name" value="HTH_8"/>
    <property type="match status" value="1"/>
</dbReference>
<dbReference type="GO" id="GO:0000156">
    <property type="term" value="F:phosphorelay response regulator activity"/>
    <property type="evidence" value="ECO:0007669"/>
    <property type="project" value="InterPro"/>
</dbReference>
<dbReference type="InterPro" id="IPR009057">
    <property type="entry name" value="Homeodomain-like_sf"/>
</dbReference>
<evidence type="ECO:0000256" key="7">
    <source>
        <dbReference type="ARBA" id="ARBA00023012"/>
    </source>
</evidence>
<dbReference type="OrthoDB" id="9771372at2"/>